<dbReference type="SMART" id="SM00062">
    <property type="entry name" value="PBPb"/>
    <property type="match status" value="1"/>
</dbReference>
<name>A0A8H1LGE5_9ACTN</name>
<feature type="compositionally biased region" description="Gly residues" evidence="4">
    <location>
        <begin position="90"/>
        <end position="103"/>
    </location>
</feature>
<dbReference type="PANTHER" id="PTHR30085">
    <property type="entry name" value="AMINO ACID ABC TRANSPORTER PERMEASE"/>
    <property type="match status" value="1"/>
</dbReference>
<feature type="transmembrane region" description="Helical" evidence="5">
    <location>
        <begin position="42"/>
        <end position="60"/>
    </location>
</feature>
<keyword evidence="5" id="KW-1133">Transmembrane helix</keyword>
<dbReference type="EMBL" id="RCIY01000055">
    <property type="protein sequence ID" value="TGG83461.1"/>
    <property type="molecule type" value="Genomic_DNA"/>
</dbReference>
<dbReference type="GO" id="GO:0006865">
    <property type="term" value="P:amino acid transport"/>
    <property type="evidence" value="ECO:0007669"/>
    <property type="project" value="TreeGrafter"/>
</dbReference>
<organism evidence="7 8">
    <name type="scientific">Streptomyces albus</name>
    <dbReference type="NCBI Taxonomy" id="1888"/>
    <lineage>
        <taxon>Bacteria</taxon>
        <taxon>Bacillati</taxon>
        <taxon>Actinomycetota</taxon>
        <taxon>Actinomycetes</taxon>
        <taxon>Kitasatosporales</taxon>
        <taxon>Streptomycetaceae</taxon>
        <taxon>Streptomyces</taxon>
    </lineage>
</organism>
<sequence length="412" mass="43277">MTAGRDVHTQRSAAGAAGRTPPAPGGRSAPGRRKPRRARPGGSAAVLAAVLALAAGAVAGTGCAAPQPAPHDGRRAGGTGDGRGPEAGRGEGLGSGHGNGNADGTGHAAGRPAAATGPDAGTDSGPDDEPVPEKCADGSDPAESLEPSSASGKAVKRIRKAGKLVVGVDQNSYLWGYRNPVTRRIEGFDIELVKAIARDLLGGDGPDRITYRTIPTDQRIPALRKGDVDMVVRTMTIDCERKKQVAFSTAYFQAGQQLLVPKKNARVKGFDATMRGKRVCYASGSTAQKMMKSHKYAELGARPVVVPNQLDCLVRLQLDEADAIVTDSALAAGQAAQDPSVRLIGKPQTSEPYGVAMNRNDTDLVRRVNKVLEDYREHGWKRAYKRWLSDAMVGTEGKEPAPPEPPDPPDHE</sequence>
<dbReference type="Proteomes" id="UP000298111">
    <property type="component" value="Unassembled WGS sequence"/>
</dbReference>
<keyword evidence="3" id="KW-0732">Signal</keyword>
<feature type="compositionally biased region" description="Basic residues" evidence="4">
    <location>
        <begin position="30"/>
        <end position="39"/>
    </location>
</feature>
<dbReference type="Gene3D" id="3.40.190.10">
    <property type="entry name" value="Periplasmic binding protein-like II"/>
    <property type="match status" value="2"/>
</dbReference>
<feature type="region of interest" description="Disordered" evidence="4">
    <location>
        <begin position="1"/>
        <end position="43"/>
    </location>
</feature>
<dbReference type="RefSeq" id="WP_030407599.1">
    <property type="nucleotide sequence ID" value="NZ_BBQG01000027.1"/>
</dbReference>
<evidence type="ECO:0000256" key="5">
    <source>
        <dbReference type="SAM" id="Phobius"/>
    </source>
</evidence>
<feature type="region of interest" description="Disordered" evidence="4">
    <location>
        <begin position="61"/>
        <end position="154"/>
    </location>
</feature>
<evidence type="ECO:0000256" key="1">
    <source>
        <dbReference type="ARBA" id="ARBA00010333"/>
    </source>
</evidence>
<dbReference type="Pfam" id="PF00497">
    <property type="entry name" value="SBP_bac_3"/>
    <property type="match status" value="1"/>
</dbReference>
<evidence type="ECO:0000256" key="4">
    <source>
        <dbReference type="SAM" id="MobiDB-lite"/>
    </source>
</evidence>
<dbReference type="InterPro" id="IPR001638">
    <property type="entry name" value="Solute-binding_3/MltF_N"/>
</dbReference>
<proteinExistence type="inferred from homology"/>
<feature type="compositionally biased region" description="Low complexity" evidence="4">
    <location>
        <begin position="11"/>
        <end position="29"/>
    </location>
</feature>
<evidence type="ECO:0000256" key="3">
    <source>
        <dbReference type="ARBA" id="ARBA00022729"/>
    </source>
</evidence>
<dbReference type="PANTHER" id="PTHR30085:SF6">
    <property type="entry name" value="ABC TRANSPORTER GLUTAMINE-BINDING PROTEIN GLNH"/>
    <property type="match status" value="1"/>
</dbReference>
<evidence type="ECO:0000313" key="8">
    <source>
        <dbReference type="Proteomes" id="UP000298111"/>
    </source>
</evidence>
<dbReference type="GO" id="GO:0005576">
    <property type="term" value="C:extracellular region"/>
    <property type="evidence" value="ECO:0007669"/>
    <property type="project" value="TreeGrafter"/>
</dbReference>
<dbReference type="AlphaFoldDB" id="A0A8H1LGE5"/>
<dbReference type="CDD" id="cd13690">
    <property type="entry name" value="PBP2_GluB"/>
    <property type="match status" value="1"/>
</dbReference>
<dbReference type="GO" id="GO:0030288">
    <property type="term" value="C:outer membrane-bounded periplasmic space"/>
    <property type="evidence" value="ECO:0007669"/>
    <property type="project" value="TreeGrafter"/>
</dbReference>
<comment type="similarity">
    <text evidence="1">Belongs to the bacterial solute-binding protein 3 family.</text>
</comment>
<evidence type="ECO:0000259" key="6">
    <source>
        <dbReference type="SMART" id="SM00062"/>
    </source>
</evidence>
<dbReference type="InterPro" id="IPR051455">
    <property type="entry name" value="Bact_solute-bind_prot3"/>
</dbReference>
<evidence type="ECO:0000256" key="2">
    <source>
        <dbReference type="ARBA" id="ARBA00022448"/>
    </source>
</evidence>
<feature type="region of interest" description="Disordered" evidence="4">
    <location>
        <begin position="393"/>
        <end position="412"/>
    </location>
</feature>
<feature type="domain" description="Solute-binding protein family 3/N-terminal" evidence="6">
    <location>
        <begin position="163"/>
        <end position="391"/>
    </location>
</feature>
<accession>A0A8H1LGE5</accession>
<gene>
    <name evidence="7" type="ORF">D8771_15725</name>
</gene>
<reference evidence="7 8" key="1">
    <citation type="submission" date="2018-10" db="EMBL/GenBank/DDBJ databases">
        <title>Isolation of pseudouridimycin from Streptomyces albus DSM 40763.</title>
        <authorList>
            <person name="Rosenqvist P."/>
            <person name="Metsae-Ketelae M."/>
            <person name="Virta P."/>
        </authorList>
    </citation>
    <scope>NUCLEOTIDE SEQUENCE [LARGE SCALE GENOMIC DNA]</scope>
    <source>
        <strain evidence="7 8">DSM 40763</strain>
    </source>
</reference>
<dbReference type="GeneID" id="75183641"/>
<keyword evidence="2" id="KW-0813">Transport</keyword>
<keyword evidence="5" id="KW-0472">Membrane</keyword>
<protein>
    <recommendedName>
        <fullName evidence="6">Solute-binding protein family 3/N-terminal domain-containing protein</fullName>
    </recommendedName>
</protein>
<evidence type="ECO:0000313" key="7">
    <source>
        <dbReference type="EMBL" id="TGG83461.1"/>
    </source>
</evidence>
<dbReference type="SUPFAM" id="SSF53850">
    <property type="entry name" value="Periplasmic binding protein-like II"/>
    <property type="match status" value="1"/>
</dbReference>
<keyword evidence="5" id="KW-0812">Transmembrane</keyword>
<comment type="caution">
    <text evidence="7">The sequence shown here is derived from an EMBL/GenBank/DDBJ whole genome shotgun (WGS) entry which is preliminary data.</text>
</comment>